<dbReference type="Proteomes" id="UP000325563">
    <property type="component" value="Chromosome"/>
</dbReference>
<dbReference type="Gene3D" id="3.10.580.10">
    <property type="entry name" value="CBS-domain"/>
    <property type="match status" value="1"/>
</dbReference>
<gene>
    <name evidence="2" type="ORF">CP980_32775</name>
</gene>
<name>A0A5J6JN25_STRVI</name>
<reference evidence="2 3" key="1">
    <citation type="submission" date="2017-09" db="EMBL/GenBank/DDBJ databases">
        <authorList>
            <person name="Lee N."/>
            <person name="Cho B.-K."/>
        </authorList>
    </citation>
    <scope>NUCLEOTIDE SEQUENCE [LARGE SCALE GENOMIC DNA]</scope>
    <source>
        <strain evidence="2 3">ATCC 27476</strain>
    </source>
</reference>
<accession>A0A5J6JN25</accession>
<dbReference type="SUPFAM" id="SSF54631">
    <property type="entry name" value="CBS-domain pair"/>
    <property type="match status" value="1"/>
</dbReference>
<feature type="region of interest" description="Disordered" evidence="1">
    <location>
        <begin position="1"/>
        <end position="26"/>
    </location>
</feature>
<dbReference type="KEGG" id="svn:CP980_32775"/>
<evidence type="ECO:0000313" key="2">
    <source>
        <dbReference type="EMBL" id="QEV49216.1"/>
    </source>
</evidence>
<dbReference type="RefSeq" id="WP_150529821.1">
    <property type="nucleotide sequence ID" value="NZ_BNBW01000016.1"/>
</dbReference>
<proteinExistence type="predicted"/>
<keyword evidence="3" id="KW-1185">Reference proteome</keyword>
<sequence>MTLLPMQTPTAEADPAHRTASEDADQACPQVGDDMTVEVALSVMASARAGHLLVCDEHGLCTGLVTPAQLAAARRSDTYTDRVRLRDILGDRSVMGRSRPDALPIAVEQGGVAGTPGLALAR</sequence>
<feature type="compositionally biased region" description="Polar residues" evidence="1">
    <location>
        <begin position="1"/>
        <end position="10"/>
    </location>
</feature>
<dbReference type="EMBL" id="CP023692">
    <property type="protein sequence ID" value="QEV49216.1"/>
    <property type="molecule type" value="Genomic_DNA"/>
</dbReference>
<dbReference type="GeneID" id="95615316"/>
<evidence type="ECO:0000313" key="3">
    <source>
        <dbReference type="Proteomes" id="UP000325563"/>
    </source>
</evidence>
<dbReference type="InterPro" id="IPR046342">
    <property type="entry name" value="CBS_dom_sf"/>
</dbReference>
<dbReference type="AlphaFoldDB" id="A0A5J6JN25"/>
<organism evidence="2 3">
    <name type="scientific">Streptomyces vinaceus</name>
    <dbReference type="NCBI Taxonomy" id="1960"/>
    <lineage>
        <taxon>Bacteria</taxon>
        <taxon>Bacillati</taxon>
        <taxon>Actinomycetota</taxon>
        <taxon>Actinomycetes</taxon>
        <taxon>Kitasatosporales</taxon>
        <taxon>Streptomycetaceae</taxon>
        <taxon>Streptomyces</taxon>
    </lineage>
</organism>
<evidence type="ECO:0000256" key="1">
    <source>
        <dbReference type="SAM" id="MobiDB-lite"/>
    </source>
</evidence>
<protein>
    <submittedName>
        <fullName evidence="2">CBS domain-containing protein</fullName>
    </submittedName>
</protein>